<evidence type="ECO:0000259" key="12">
    <source>
        <dbReference type="PROSITE" id="PS51194"/>
    </source>
</evidence>
<evidence type="ECO:0000313" key="13">
    <source>
        <dbReference type="EMBL" id="PWZ00287.1"/>
    </source>
</evidence>
<dbReference type="SMART" id="SM00487">
    <property type="entry name" value="DEXDc"/>
    <property type="match status" value="1"/>
</dbReference>
<organism evidence="13 14">
    <name type="scientific">Testicularia cyperi</name>
    <dbReference type="NCBI Taxonomy" id="1882483"/>
    <lineage>
        <taxon>Eukaryota</taxon>
        <taxon>Fungi</taxon>
        <taxon>Dikarya</taxon>
        <taxon>Basidiomycota</taxon>
        <taxon>Ustilaginomycotina</taxon>
        <taxon>Ustilaginomycetes</taxon>
        <taxon>Ustilaginales</taxon>
        <taxon>Anthracoideaceae</taxon>
        <taxon>Testicularia</taxon>
    </lineage>
</organism>
<dbReference type="GO" id="GO:0005730">
    <property type="term" value="C:nucleolus"/>
    <property type="evidence" value="ECO:0007669"/>
    <property type="project" value="UniProtKB-SubCell"/>
</dbReference>
<dbReference type="SUPFAM" id="SSF52540">
    <property type="entry name" value="P-loop containing nucleoside triphosphate hydrolases"/>
    <property type="match status" value="1"/>
</dbReference>
<feature type="region of interest" description="Disordered" evidence="10">
    <location>
        <begin position="119"/>
        <end position="162"/>
    </location>
</feature>
<dbReference type="PROSITE" id="PS51192">
    <property type="entry name" value="HELICASE_ATP_BIND_1"/>
    <property type="match status" value="1"/>
</dbReference>
<evidence type="ECO:0000259" key="11">
    <source>
        <dbReference type="PROSITE" id="PS51192"/>
    </source>
</evidence>
<sequence length="827" mass="90843">MPTELATAPSYAGRWSKLSVPVTPWVRSFISDDLGFQQMTPVQASTIPLFLSHKDVIVEAVTGSGKTLAFVVPVLEMLLRRSTRLKKDEVGALIISPTRELAEQIYNVVQSFLDAQAGTSGINGDGEEGDADAVRQNEDDEDDIDSDSDADEAKASRSSSRKPNLISGAQLVVGGSKNTPLDDYRHFKDSGPDILIGTPGRLEELLSKKGVRKSELEVLVLDEADRLLDLGFAEHLHRILALLPKQRRTGLFSATMTDAVGELVRIGLRNPVRVLVKVETKSKKTPASASANPNTAGSAATPDDSSRRTPASLTNMFLVCRPENKLAQLLRILRSEARDWGAAKFIVYFSTCAQVNYFYTLLSRMSRTKRDGIALHALHGKQTPNKRRGTFNNFVRSSSASAASGSGGAGVTVLFCTDVAARGLDMPDVDVVVQYDPPTDPKVFSHRCGRTARAGRKGRAIVMLHRGREEDFVAYMRVKKIPLSPYPYLSAAGEATEEPILPDPDVAARELEASMRAEIVRDRELVDLGVRAFVSYVRAYSKHEMGYIFSLGSLDLYGMAHSYALLRLPKMPELKAISASTSATTGVVSKGKADGRAEVVEERLGSYDVPVVDIDAIAYRDQTKQVAWERKQAASKAAWEARQAKMAEEAAAAAAGKTYALDNDGDSDSGSSDDPNSGPEDLATRLREKRKRSAAAGTAWSDQKDRKSAKLHRREKRAKKKEVLKTQRQAAADQQAREQRVVAAADDDDEEEEEEEDWDEEYRKLRKHKRQQIKKKQARRANGDDMDIGWASHSDDQGGDSDISHDSDTGKSTKKCKTVDEEPFFVI</sequence>
<dbReference type="STRING" id="1882483.A0A317XPV3"/>
<feature type="compositionally biased region" description="Basic residues" evidence="10">
    <location>
        <begin position="709"/>
        <end position="722"/>
    </location>
</feature>
<dbReference type="CDD" id="cd17960">
    <property type="entry name" value="DEADc_DDX55"/>
    <property type="match status" value="1"/>
</dbReference>
<protein>
    <recommendedName>
        <fullName evidence="9">ATP-dependent RNA helicase</fullName>
        <ecNumber evidence="9">3.6.4.13</ecNumber>
    </recommendedName>
</protein>
<dbReference type="CDD" id="cd18787">
    <property type="entry name" value="SF2_C_DEAD"/>
    <property type="match status" value="1"/>
</dbReference>
<evidence type="ECO:0000256" key="10">
    <source>
        <dbReference type="SAM" id="MobiDB-lite"/>
    </source>
</evidence>
<keyword evidence="5 9" id="KW-0378">Hydrolase</keyword>
<dbReference type="SMART" id="SM01178">
    <property type="entry name" value="DUF4217"/>
    <property type="match status" value="1"/>
</dbReference>
<dbReference type="InterPro" id="IPR000629">
    <property type="entry name" value="RNA-helicase_DEAD-box_CS"/>
</dbReference>
<dbReference type="Pfam" id="PF00270">
    <property type="entry name" value="DEAD"/>
    <property type="match status" value="2"/>
</dbReference>
<dbReference type="InterPro" id="IPR001650">
    <property type="entry name" value="Helicase_C-like"/>
</dbReference>
<evidence type="ECO:0000256" key="7">
    <source>
        <dbReference type="ARBA" id="ARBA00022840"/>
    </source>
</evidence>
<feature type="compositionally biased region" description="Basic and acidic residues" evidence="10">
    <location>
        <begin position="802"/>
        <end position="811"/>
    </location>
</feature>
<gene>
    <name evidence="13" type="ORF">BCV70DRAFT_237449</name>
</gene>
<comment type="subcellular location">
    <subcellularLocation>
        <location evidence="1">Nucleus</location>
        <location evidence="1">Nucleolus</location>
    </subcellularLocation>
</comment>
<keyword evidence="2" id="KW-0690">Ribosome biogenesis</keyword>
<evidence type="ECO:0000256" key="4">
    <source>
        <dbReference type="ARBA" id="ARBA00022741"/>
    </source>
</evidence>
<evidence type="ECO:0000256" key="1">
    <source>
        <dbReference type="ARBA" id="ARBA00004604"/>
    </source>
</evidence>
<dbReference type="Pfam" id="PF00271">
    <property type="entry name" value="Helicase_C"/>
    <property type="match status" value="1"/>
</dbReference>
<dbReference type="PROSITE" id="PS00039">
    <property type="entry name" value="DEAD_ATP_HELICASE"/>
    <property type="match status" value="1"/>
</dbReference>
<feature type="domain" description="Helicase ATP-binding" evidence="11">
    <location>
        <begin position="47"/>
        <end position="274"/>
    </location>
</feature>
<dbReference type="AlphaFoldDB" id="A0A317XPV3"/>
<dbReference type="GO" id="GO:0003724">
    <property type="term" value="F:RNA helicase activity"/>
    <property type="evidence" value="ECO:0007669"/>
    <property type="project" value="UniProtKB-EC"/>
</dbReference>
<dbReference type="InParanoid" id="A0A317XPV3"/>
<comment type="function">
    <text evidence="9">RNA helicase.</text>
</comment>
<dbReference type="SMART" id="SM00490">
    <property type="entry name" value="HELICc"/>
    <property type="match status" value="1"/>
</dbReference>
<keyword evidence="8 9" id="KW-0694">RNA-binding</keyword>
<evidence type="ECO:0000313" key="14">
    <source>
        <dbReference type="Proteomes" id="UP000246740"/>
    </source>
</evidence>
<feature type="compositionally biased region" description="Polar residues" evidence="10">
    <location>
        <begin position="285"/>
        <end position="298"/>
    </location>
</feature>
<dbReference type="EC" id="3.6.4.13" evidence="9"/>
<proteinExistence type="inferred from homology"/>
<dbReference type="GO" id="GO:0006364">
    <property type="term" value="P:rRNA processing"/>
    <property type="evidence" value="ECO:0007669"/>
    <property type="project" value="UniProtKB-KW"/>
</dbReference>
<comment type="similarity">
    <text evidence="9">Belongs to the DEAD box helicase family.</text>
</comment>
<feature type="domain" description="Helicase C-terminal" evidence="12">
    <location>
        <begin position="325"/>
        <end position="512"/>
    </location>
</feature>
<dbReference type="EMBL" id="KZ819193">
    <property type="protein sequence ID" value="PWZ00287.1"/>
    <property type="molecule type" value="Genomic_DNA"/>
</dbReference>
<comment type="domain">
    <text evidence="9">The Q motif is unique to and characteristic of the DEAD box family of RNA helicases and controls ATP binding and hydrolysis.</text>
</comment>
<dbReference type="InterPro" id="IPR011545">
    <property type="entry name" value="DEAD/DEAH_box_helicase_dom"/>
</dbReference>
<feature type="compositionally biased region" description="Acidic residues" evidence="10">
    <location>
        <begin position="138"/>
        <end position="150"/>
    </location>
</feature>
<dbReference type="Gene3D" id="3.40.50.300">
    <property type="entry name" value="P-loop containing nucleotide triphosphate hydrolases"/>
    <property type="match status" value="2"/>
</dbReference>
<dbReference type="InterPro" id="IPR027417">
    <property type="entry name" value="P-loop_NTPase"/>
</dbReference>
<feature type="compositionally biased region" description="Low complexity" evidence="10">
    <location>
        <begin position="668"/>
        <end position="679"/>
    </location>
</feature>
<dbReference type="InterPro" id="IPR025313">
    <property type="entry name" value="SPB4-like_CTE"/>
</dbReference>
<evidence type="ECO:0000256" key="8">
    <source>
        <dbReference type="ARBA" id="ARBA00022884"/>
    </source>
</evidence>
<accession>A0A317XPV3</accession>
<evidence type="ECO:0000256" key="5">
    <source>
        <dbReference type="ARBA" id="ARBA00022801"/>
    </source>
</evidence>
<feature type="region of interest" description="Disordered" evidence="10">
    <location>
        <begin position="660"/>
        <end position="827"/>
    </location>
</feature>
<evidence type="ECO:0000256" key="3">
    <source>
        <dbReference type="ARBA" id="ARBA00022552"/>
    </source>
</evidence>
<dbReference type="GO" id="GO:0003723">
    <property type="term" value="F:RNA binding"/>
    <property type="evidence" value="ECO:0007669"/>
    <property type="project" value="UniProtKB-UniRule"/>
</dbReference>
<feature type="compositionally biased region" description="Acidic residues" evidence="10">
    <location>
        <begin position="745"/>
        <end position="760"/>
    </location>
</feature>
<dbReference type="Proteomes" id="UP000246740">
    <property type="component" value="Unassembled WGS sequence"/>
</dbReference>
<dbReference type="GO" id="GO:0005524">
    <property type="term" value="F:ATP binding"/>
    <property type="evidence" value="ECO:0007669"/>
    <property type="project" value="UniProtKB-UniRule"/>
</dbReference>
<dbReference type="FunCoup" id="A0A317XPV3">
    <property type="interactions" value="796"/>
</dbReference>
<feature type="compositionally biased region" description="Basic residues" evidence="10">
    <location>
        <begin position="764"/>
        <end position="779"/>
    </location>
</feature>
<keyword evidence="3" id="KW-0698">rRNA processing</keyword>
<keyword evidence="6 9" id="KW-0347">Helicase</keyword>
<dbReference type="PANTHER" id="PTHR24031">
    <property type="entry name" value="RNA HELICASE"/>
    <property type="match status" value="1"/>
</dbReference>
<reference evidence="13 14" key="1">
    <citation type="journal article" date="2018" name="Mol. Biol. Evol.">
        <title>Broad Genomic Sampling Reveals a Smut Pathogenic Ancestry of the Fungal Clade Ustilaginomycotina.</title>
        <authorList>
            <person name="Kijpornyongpan T."/>
            <person name="Mondo S.J."/>
            <person name="Barry K."/>
            <person name="Sandor L."/>
            <person name="Lee J."/>
            <person name="Lipzen A."/>
            <person name="Pangilinan J."/>
            <person name="LaButti K."/>
            <person name="Hainaut M."/>
            <person name="Henrissat B."/>
            <person name="Grigoriev I.V."/>
            <person name="Spatafora J.W."/>
            <person name="Aime M.C."/>
        </authorList>
    </citation>
    <scope>NUCLEOTIDE SEQUENCE [LARGE SCALE GENOMIC DNA]</scope>
    <source>
        <strain evidence="13 14">MCA 3645</strain>
    </source>
</reference>
<dbReference type="Pfam" id="PF13959">
    <property type="entry name" value="CTE_SPB4"/>
    <property type="match status" value="1"/>
</dbReference>
<dbReference type="PROSITE" id="PS51194">
    <property type="entry name" value="HELICASE_CTER"/>
    <property type="match status" value="1"/>
</dbReference>
<evidence type="ECO:0000256" key="9">
    <source>
        <dbReference type="RuleBase" id="RU365068"/>
    </source>
</evidence>
<keyword evidence="14" id="KW-1185">Reference proteome</keyword>
<keyword evidence="7 9" id="KW-0067">ATP-binding</keyword>
<dbReference type="InterPro" id="IPR014001">
    <property type="entry name" value="Helicase_ATP-bd"/>
</dbReference>
<feature type="region of interest" description="Disordered" evidence="10">
    <location>
        <begin position="283"/>
        <end position="308"/>
    </location>
</feature>
<evidence type="ECO:0000256" key="2">
    <source>
        <dbReference type="ARBA" id="ARBA00022517"/>
    </source>
</evidence>
<comment type="catalytic activity">
    <reaction evidence="9">
        <text>ATP + H2O = ADP + phosphate + H(+)</text>
        <dbReference type="Rhea" id="RHEA:13065"/>
        <dbReference type="ChEBI" id="CHEBI:15377"/>
        <dbReference type="ChEBI" id="CHEBI:15378"/>
        <dbReference type="ChEBI" id="CHEBI:30616"/>
        <dbReference type="ChEBI" id="CHEBI:43474"/>
        <dbReference type="ChEBI" id="CHEBI:456216"/>
        <dbReference type="EC" id="3.6.4.13"/>
    </reaction>
</comment>
<keyword evidence="4 9" id="KW-0547">Nucleotide-binding</keyword>
<evidence type="ECO:0000256" key="6">
    <source>
        <dbReference type="ARBA" id="ARBA00022806"/>
    </source>
</evidence>
<name>A0A317XPV3_9BASI</name>
<dbReference type="OrthoDB" id="7396459at2759"/>
<dbReference type="GO" id="GO:0016887">
    <property type="term" value="F:ATP hydrolysis activity"/>
    <property type="evidence" value="ECO:0007669"/>
    <property type="project" value="RHEA"/>
</dbReference>